<name>A0A1H8J769_9RHOB</name>
<accession>A0A1H8J769</accession>
<proteinExistence type="predicted"/>
<dbReference type="OrthoDB" id="7876207at2"/>
<evidence type="ECO:0000313" key="2">
    <source>
        <dbReference type="EMBL" id="SEN76509.1"/>
    </source>
</evidence>
<organism evidence="2 3">
    <name type="scientific">Gemmobacter aquatilis</name>
    <dbReference type="NCBI Taxonomy" id="933059"/>
    <lineage>
        <taxon>Bacteria</taxon>
        <taxon>Pseudomonadati</taxon>
        <taxon>Pseudomonadota</taxon>
        <taxon>Alphaproteobacteria</taxon>
        <taxon>Rhodobacterales</taxon>
        <taxon>Paracoccaceae</taxon>
        <taxon>Gemmobacter</taxon>
    </lineage>
</organism>
<protein>
    <submittedName>
        <fullName evidence="2">Flp pilus assembly protein TadG</fullName>
    </submittedName>
</protein>
<keyword evidence="1" id="KW-1133">Transmembrane helix</keyword>
<dbReference type="RefSeq" id="WP_091302160.1">
    <property type="nucleotide sequence ID" value="NZ_FOCE01000007.1"/>
</dbReference>
<gene>
    <name evidence="2" type="ORF">SAMN04488103_107166</name>
</gene>
<dbReference type="EMBL" id="FOCE01000007">
    <property type="protein sequence ID" value="SEN76509.1"/>
    <property type="molecule type" value="Genomic_DNA"/>
</dbReference>
<keyword evidence="3" id="KW-1185">Reference proteome</keyword>
<evidence type="ECO:0000256" key="1">
    <source>
        <dbReference type="SAM" id="Phobius"/>
    </source>
</evidence>
<evidence type="ECO:0000313" key="3">
    <source>
        <dbReference type="Proteomes" id="UP000198761"/>
    </source>
</evidence>
<keyword evidence="1" id="KW-0812">Transmembrane</keyword>
<dbReference type="AlphaFoldDB" id="A0A1H8J769"/>
<dbReference type="STRING" id="933059.SAMN04488103_107166"/>
<sequence length="193" mass="21496">MFPRALPGLSAAIYRFLRDERGTMLVETLLILPMMLWAAFALYVYWDAYATINKVQKATYTVADILSRSRTNIGTTEAAGLEDLFNFLMPGDETGRMRLTSVIYVSARSRFEVQWSCSLSTTDLPALTTTTVQALNDKLPLTSNADTLLIVETRFDFEPILDIGLNNMTLQQFVATRPRFVTAVGFTNPGGCS</sequence>
<feature type="transmembrane region" description="Helical" evidence="1">
    <location>
        <begin position="24"/>
        <end position="46"/>
    </location>
</feature>
<dbReference type="Proteomes" id="UP000198761">
    <property type="component" value="Unassembled WGS sequence"/>
</dbReference>
<keyword evidence="1" id="KW-0472">Membrane</keyword>
<reference evidence="2 3" key="1">
    <citation type="submission" date="2016-10" db="EMBL/GenBank/DDBJ databases">
        <authorList>
            <person name="de Groot N.N."/>
        </authorList>
    </citation>
    <scope>NUCLEOTIDE SEQUENCE [LARGE SCALE GENOMIC DNA]</scope>
    <source>
        <strain evidence="2 3">DSM 3857</strain>
    </source>
</reference>